<dbReference type="KEGG" id="glz:GLAREA_09802"/>
<feature type="region of interest" description="C-terminal hotdog fold" evidence="6">
    <location>
        <begin position="1459"/>
        <end position="1607"/>
    </location>
</feature>
<dbReference type="InterPro" id="IPR050444">
    <property type="entry name" value="Polyketide_Synthase"/>
</dbReference>
<dbReference type="eggNOG" id="KOG1202">
    <property type="taxonomic scope" value="Eukaryota"/>
</dbReference>
<keyword evidence="12" id="KW-1185">Reference proteome</keyword>
<dbReference type="InterPro" id="IPR009081">
    <property type="entry name" value="PP-bd_ACP"/>
</dbReference>
<dbReference type="InterPro" id="IPR032088">
    <property type="entry name" value="SAT"/>
</dbReference>
<dbReference type="SMART" id="SM00823">
    <property type="entry name" value="PKS_PP"/>
    <property type="match status" value="2"/>
</dbReference>
<evidence type="ECO:0000256" key="3">
    <source>
        <dbReference type="ARBA" id="ARBA00022679"/>
    </source>
</evidence>
<dbReference type="InterPro" id="IPR020806">
    <property type="entry name" value="PKS_PP-bd"/>
</dbReference>
<accession>S3D9L7</accession>
<dbReference type="SUPFAM" id="SSF55048">
    <property type="entry name" value="Probable ACP-binding domain of malonyl-CoA ACP transacylase"/>
    <property type="match status" value="1"/>
</dbReference>
<dbReference type="Gene3D" id="3.30.70.3290">
    <property type="match status" value="1"/>
</dbReference>
<dbReference type="InterPro" id="IPR036291">
    <property type="entry name" value="NAD(P)-bd_dom_sf"/>
</dbReference>
<dbReference type="HOGENOM" id="CLU_000022_6_2_1"/>
<dbReference type="PROSITE" id="PS50075">
    <property type="entry name" value="CARRIER"/>
    <property type="match status" value="2"/>
</dbReference>
<name>S3D9L7_GLAL2</name>
<reference evidence="11 12" key="1">
    <citation type="journal article" date="2013" name="BMC Genomics">
        <title>Genomics-driven discovery of the pneumocandin biosynthetic gene cluster in the fungus Glarea lozoyensis.</title>
        <authorList>
            <person name="Chen L."/>
            <person name="Yue Q."/>
            <person name="Zhang X."/>
            <person name="Xiang M."/>
            <person name="Wang C."/>
            <person name="Li S."/>
            <person name="Che Y."/>
            <person name="Ortiz-Lopez F.J."/>
            <person name="Bills G.F."/>
            <person name="Liu X."/>
            <person name="An Z."/>
        </authorList>
    </citation>
    <scope>NUCLEOTIDE SEQUENCE [LARGE SCALE GENOMIC DNA]</scope>
    <source>
        <strain evidence="12">ATCC 20868 / MF5171</strain>
    </source>
</reference>
<dbReference type="InterPro" id="IPR016039">
    <property type="entry name" value="Thiolase-like"/>
</dbReference>
<dbReference type="InterPro" id="IPR041068">
    <property type="entry name" value="HTH_51"/>
</dbReference>
<dbReference type="SMART" id="SM00827">
    <property type="entry name" value="PKS_AT"/>
    <property type="match status" value="1"/>
</dbReference>
<dbReference type="GO" id="GO:0016746">
    <property type="term" value="F:acyltransferase activity"/>
    <property type="evidence" value="ECO:0007669"/>
    <property type="project" value="UniProtKB-KW"/>
</dbReference>
<feature type="domain" description="PKS/mFAS DH" evidence="10">
    <location>
        <begin position="1302"/>
        <end position="1607"/>
    </location>
</feature>
<evidence type="ECO:0000259" key="9">
    <source>
        <dbReference type="PROSITE" id="PS52004"/>
    </source>
</evidence>
<dbReference type="PROSITE" id="PS52019">
    <property type="entry name" value="PKS_MFAS_DH"/>
    <property type="match status" value="1"/>
</dbReference>
<dbReference type="Pfam" id="PF00550">
    <property type="entry name" value="PP-binding"/>
    <property type="match status" value="2"/>
</dbReference>
<dbReference type="OMA" id="FRINTMI"/>
<dbReference type="PANTHER" id="PTHR45681:SF6">
    <property type="entry name" value="POLYKETIDE SYNTHASE 37"/>
    <property type="match status" value="1"/>
</dbReference>
<dbReference type="InterPro" id="IPR014030">
    <property type="entry name" value="Ketoacyl_synth_N"/>
</dbReference>
<dbReference type="InterPro" id="IPR020841">
    <property type="entry name" value="PKS_Beta-ketoAc_synthase_dom"/>
</dbReference>
<evidence type="ECO:0000256" key="1">
    <source>
        <dbReference type="ARBA" id="ARBA00022450"/>
    </source>
</evidence>
<dbReference type="GO" id="GO:0044550">
    <property type="term" value="P:secondary metabolite biosynthetic process"/>
    <property type="evidence" value="ECO:0007669"/>
    <property type="project" value="UniProtKB-ARBA"/>
</dbReference>
<keyword evidence="3" id="KW-0808">Transferase</keyword>
<protein>
    <submittedName>
        <fullName evidence="11">Thiolase-like protein</fullName>
    </submittedName>
</protein>
<gene>
    <name evidence="11" type="ORF">GLAREA_09802</name>
</gene>
<dbReference type="GeneID" id="19468849"/>
<dbReference type="eggNOG" id="KOG1178">
    <property type="taxonomic scope" value="Eukaryota"/>
</dbReference>
<dbReference type="Pfam" id="PF02801">
    <property type="entry name" value="Ketoacyl-synt_C"/>
    <property type="match status" value="1"/>
</dbReference>
<dbReference type="Pfam" id="PF08242">
    <property type="entry name" value="Methyltransf_12"/>
    <property type="match status" value="1"/>
</dbReference>
<dbReference type="Gene3D" id="3.40.366.10">
    <property type="entry name" value="Malonyl-Coenzyme A Acyl Carrier Protein, domain 2"/>
    <property type="match status" value="2"/>
</dbReference>
<dbReference type="Gene3D" id="3.40.50.150">
    <property type="entry name" value="Vaccinia Virus protein VP39"/>
    <property type="match status" value="1"/>
</dbReference>
<feature type="region of interest" description="N-terminal hotdog fold" evidence="6">
    <location>
        <begin position="1302"/>
        <end position="1431"/>
    </location>
</feature>
<evidence type="ECO:0000256" key="4">
    <source>
        <dbReference type="ARBA" id="ARBA00023268"/>
    </source>
</evidence>
<organism evidence="11 12">
    <name type="scientific">Glarea lozoyensis (strain ATCC 20868 / MF5171)</name>
    <dbReference type="NCBI Taxonomy" id="1116229"/>
    <lineage>
        <taxon>Eukaryota</taxon>
        <taxon>Fungi</taxon>
        <taxon>Dikarya</taxon>
        <taxon>Ascomycota</taxon>
        <taxon>Pezizomycotina</taxon>
        <taxon>Leotiomycetes</taxon>
        <taxon>Helotiales</taxon>
        <taxon>Helotiaceae</taxon>
        <taxon>Glarea</taxon>
    </lineage>
</organism>
<feature type="active site" description="Proton donor; for dehydratase activity" evidence="6">
    <location>
        <position position="1515"/>
    </location>
</feature>
<dbReference type="Pfam" id="PF00109">
    <property type="entry name" value="ketoacyl-synt"/>
    <property type="match status" value="1"/>
</dbReference>
<evidence type="ECO:0000259" key="10">
    <source>
        <dbReference type="PROSITE" id="PS52019"/>
    </source>
</evidence>
<proteinExistence type="predicted"/>
<feature type="region of interest" description="Disordered" evidence="7">
    <location>
        <begin position="1743"/>
        <end position="1784"/>
    </location>
</feature>
<dbReference type="GO" id="GO:0031177">
    <property type="term" value="F:phosphopantetheine binding"/>
    <property type="evidence" value="ECO:0007669"/>
    <property type="project" value="InterPro"/>
</dbReference>
<dbReference type="InterPro" id="IPR014031">
    <property type="entry name" value="Ketoacyl_synth_C"/>
</dbReference>
<evidence type="ECO:0000259" key="8">
    <source>
        <dbReference type="PROSITE" id="PS50075"/>
    </source>
</evidence>
<dbReference type="Gene3D" id="3.10.129.110">
    <property type="entry name" value="Polyketide synthase dehydratase"/>
    <property type="match status" value="1"/>
</dbReference>
<dbReference type="Pfam" id="PF07993">
    <property type="entry name" value="NAD_binding_4"/>
    <property type="match status" value="1"/>
</dbReference>
<evidence type="ECO:0000313" key="12">
    <source>
        <dbReference type="Proteomes" id="UP000016922"/>
    </source>
</evidence>
<dbReference type="PROSITE" id="PS00012">
    <property type="entry name" value="PHOSPHOPANTETHEINE"/>
    <property type="match status" value="2"/>
</dbReference>
<feature type="active site" description="Proton acceptor; for dehydratase activity" evidence="6">
    <location>
        <position position="1333"/>
    </location>
</feature>
<dbReference type="SUPFAM" id="SSF51735">
    <property type="entry name" value="NAD(P)-binding Rossmann-fold domains"/>
    <property type="match status" value="1"/>
</dbReference>
<dbReference type="InterPro" id="IPR001227">
    <property type="entry name" value="Ac_transferase_dom_sf"/>
</dbReference>
<dbReference type="Pfam" id="PF16073">
    <property type="entry name" value="SAT"/>
    <property type="match status" value="1"/>
</dbReference>
<dbReference type="Proteomes" id="UP000016922">
    <property type="component" value="Unassembled WGS sequence"/>
</dbReference>
<keyword evidence="1" id="KW-0596">Phosphopantetheine</keyword>
<dbReference type="SUPFAM" id="SSF52151">
    <property type="entry name" value="FabD/lysophospholipase-like"/>
    <property type="match status" value="1"/>
</dbReference>
<keyword evidence="2" id="KW-0597">Phosphoprotein</keyword>
<dbReference type="SUPFAM" id="SSF53901">
    <property type="entry name" value="Thiolase-like"/>
    <property type="match status" value="1"/>
</dbReference>
<dbReference type="InterPro" id="IPR014043">
    <property type="entry name" value="Acyl_transferase_dom"/>
</dbReference>
<dbReference type="SMART" id="SM00825">
    <property type="entry name" value="PKS_KS"/>
    <property type="match status" value="1"/>
</dbReference>
<dbReference type="OrthoDB" id="429813at2759"/>
<dbReference type="InterPro" id="IPR049900">
    <property type="entry name" value="PKS_mFAS_DH"/>
</dbReference>
<dbReference type="SUPFAM" id="SSF53335">
    <property type="entry name" value="S-adenosyl-L-methionine-dependent methyltransferases"/>
    <property type="match status" value="1"/>
</dbReference>
<dbReference type="InterPro" id="IPR016036">
    <property type="entry name" value="Malonyl_transacylase_ACP-bd"/>
</dbReference>
<dbReference type="InterPro" id="IPR013217">
    <property type="entry name" value="Methyltransf_12"/>
</dbReference>
<evidence type="ECO:0000313" key="11">
    <source>
        <dbReference type="EMBL" id="EPE28681.1"/>
    </source>
</evidence>
<dbReference type="Gene3D" id="3.40.47.10">
    <property type="match status" value="1"/>
</dbReference>
<dbReference type="RefSeq" id="XP_008084589.1">
    <property type="nucleotide sequence ID" value="XM_008086398.1"/>
</dbReference>
<keyword evidence="5" id="KW-0012">Acyltransferase</keyword>
<feature type="domain" description="Carrier" evidence="8">
    <location>
        <begin position="1665"/>
        <end position="1739"/>
    </location>
</feature>
<feature type="region of interest" description="Disordered" evidence="7">
    <location>
        <begin position="1634"/>
        <end position="1663"/>
    </location>
</feature>
<dbReference type="InterPro" id="IPR029063">
    <property type="entry name" value="SAM-dependent_MTases_sf"/>
</dbReference>
<dbReference type="EMBL" id="KE145368">
    <property type="protein sequence ID" value="EPE28681.1"/>
    <property type="molecule type" value="Genomic_DNA"/>
</dbReference>
<sequence>MANNYPYAKGTNRILMFGPQALSFDTEDLKQLRSTITSEQENSWILNVITELSVYWEKFEFNFPKLRVVPGWKSLKDLDDALRTGDFTHLPTSLPNILLSPLVVLTQLIQYTKYLKIKNCEEVQQDIYTIDNPNAETIGYCMGMLTAMTISSTTGVTEFQRYGAVAMRLAVLISGLVDAQEISNEQKGSRALATVWTSQESKMELEKILQDFPEAYISVLHDENRATVTSATNKIAALQQRIRAAGIIATEISLEGRFHCPCYNDDIDALTDFCDADPGLHFVEVSKLAIPMWSNSGDLISRGKLHHVALKSILVEQSTWYSAFGAVNSSRLGEKDSVVVCFGSEKCVPPSLLRTIGSQIVYMNNIDEKDYARLTNNTRGHKIHPKIHPACLENDIAVVGMSVKVAGADDLEEFWKILCEGKSQHVEVPKERFGFETQWRDVDPKRKWFGNFVRDHDAFDHKFFKKTPREAISLDPQQRLILQAAYQAVEQSGYFNKKNVDTHVGCYLGVCSVDYENNIACHPANAFSATGTLRSFIAGKVSHYFGWTGPGLTIDTACSASAVAIHQACRAILSGECTSALAGGTMIMTSPLLFQNLAGASFLSPTGACKPFDAKADGYCRGEGIATVFLKKMSQAIADGDIIHGCIAATAVQQNENCTPIFVPNAPSLSKLFQNVTDKAGLKPQQISLIEAHGTGTVVGDPAEYESIKRVFGGPSTRSQALPIGSVKGLIGHTESVSGVIALIKILLMIQEAVIPPQASFESLNPHIKALPSDMMEVVTRLKPWNADFRAALINNYGASGSNASLVVTQPRKHEAAGASSIQTAKMKHPIWLAGLDERSLREYAGRLRRFIRAKVVSAKHITLANVVFNISRQSNRSLNKSLIFSCSSLEELEEHLSAASDAQSKVAIITKKPARPVILCFGGQISTFIGLDQNVYDNVAILRKHLDTCNSILMKNGRKSLYPDIFLREPTQDTVKLQTMLFALQYSIAKTWLDCGVEVAAIVGHSFGELTGLCISGMLSLESTIKAVAARAKLVKELWGTDSGSMMAVEADFDDVQKLLAEEANKSEMVHPATIACFNGPRSFTLAGSTKVIGSLLDVVATKSTYSLMKSKKLNVTNAFHSSLVDPLVAGLENLGRGLNFGDARIRFERATEFESDRPSSTFFAEHMRKPVYFNNAIQRLSKAHPSAIWLEAGSNSTITMIASRALGSPIHSHFQPVNITSDKGLQNLAEMNVALWKEGSDAQFWPHHNSQTYEYSPLILPPYQFEKSRHWLDLKKPLAAVAEPVVQPEKQDQDIPTGLYSFVGYQDSKQRSARFRINTMIKQYEQLVSGHLLAETAPICPATVEVDMAIEAILSLHPTFLEAKFQIQIKNVDNKAPICVDPSRSVWLDVVALDSKYHKWDWEITSTGTKSAGSTEHVSGHILFTAGNDPEIIADFAKYERLFEHQRCLNVLEDADADDIIQGRNIYKTFAPVVDYGDQYRGLQKLVGRGNMSAGRVLKKYSGETWLDAYLSDCFCQVGGIWVNCMTNLSSKDMYIANKIEHWIRAPKLGVQDLRPEVWDVFAYHHQPSDKAFVTDIFVFDSTNGALMEIILGINYAKVSKQSMSKMLRRLSPGIVSSQQAITTIHTTAGDGLAASPKSVPKKMSESPKKAKTKKQATKTQVPNISNDIRAMLAELVGLEAGDIEKDTNLPDIGIDSLMGMELAHEIEGRFKCLLPAEDLVEVTTMQDLVKCVLGALASTQNDENAKSSAEDEIDESEDSSSDNSDGESTREQSIDTPSEATTFSVQGKVDLVGYLAEFLGLDKNEVDYNTVLRDLGVDSLLSTELRADIAANFQLVIPEETEIEELTPRDLEGMVNGGGPEAAEIGSLSSKEKHKAGKKTTQESAIVEAGNGSGLEIPPATILAAFEETKKLTDQFIAKANFVDYLDIVNPKQTQMCVALIVEAFEQLGCSLRDVEAGQNIPRVEHIPQHGRLVEYLYMVLEKEARLLDIENGQITRTALPIASKSSKELLETLLNTHQEHIVANKLAYFTGTKLADVLTGKTDGVKVIFGDAEGRELVTGLYGDWPLNKTYYEQMGEFIKQLASKLPSDAGPLKILEMGAGTGGTTKVLIPILGKLDIPIEYTFTDLSMSFVAAARKKFKQYPFMKFRSHDIEQAPADDLLGTQHIIIASNAVHATHSLTQSTKNIHKALRPDGFLMMLEMTSTVVWIDIIFGLLEGWWLFDDGRRHAIAHQSRWEHDLQSVGFGHVDWTDGNNREVNIERIIIALASGQRYARSDVTPVATKIRETDFTARQAVIDRYVKTNVSGFKMASISAQAVQSTAKHRCVLITGATGSLGSHCVAYFANLEGVTKVVCVNRQSSGITPEARQLRALESRGIHLSSTELAKLSVFGTDCTKPYLGLPNDVYEELTGSVTHILHNAWPMSARRPVEGFMSQFRVMRNLVDFAAESSGKNLSKISFQFVSSIATVGRYPIWKSTVNVPEERMTVEAVLPNGYGDAKFVCERILDETLHKHDDHFRAMVVRPGQIAGSMESGYWNHQEHLPFILKSAQVLKAFPDFTGLMSWTPVDHVAATLGELLLADNDPYPFYHIDNPVRQPWKDMIPVLTDALNIPHTNVLSPEDWFLRVRTFTGSELENPAMKLIEFLDDNFIRMSCGGLLLNTTNCREHSNTLAAVGPVAAAIARKYIAAWKSVGFLR</sequence>
<dbReference type="CDD" id="cd02440">
    <property type="entry name" value="AdoMet_MTases"/>
    <property type="match status" value="1"/>
</dbReference>
<dbReference type="InterPro" id="IPR036736">
    <property type="entry name" value="ACP-like_sf"/>
</dbReference>
<dbReference type="CDD" id="cd00833">
    <property type="entry name" value="PKS"/>
    <property type="match status" value="1"/>
</dbReference>
<dbReference type="InterPro" id="IPR006162">
    <property type="entry name" value="Ppantetheine_attach_site"/>
</dbReference>
<dbReference type="PANTHER" id="PTHR45681">
    <property type="entry name" value="POLYKETIDE SYNTHASE 44-RELATED"/>
    <property type="match status" value="1"/>
</dbReference>
<dbReference type="InterPro" id="IPR042104">
    <property type="entry name" value="PKS_dehydratase_sf"/>
</dbReference>
<feature type="domain" description="Carrier" evidence="8">
    <location>
        <begin position="1785"/>
        <end position="1862"/>
    </location>
</feature>
<dbReference type="InterPro" id="IPR016035">
    <property type="entry name" value="Acyl_Trfase/lysoPLipase"/>
</dbReference>
<keyword evidence="4" id="KW-0511">Multifunctional enzyme</keyword>
<feature type="compositionally biased region" description="Acidic residues" evidence="7">
    <location>
        <begin position="1753"/>
        <end position="1763"/>
    </location>
</feature>
<dbReference type="SMART" id="SM01294">
    <property type="entry name" value="PKS_PP_betabranch"/>
    <property type="match status" value="1"/>
</dbReference>
<dbReference type="SUPFAM" id="SSF47336">
    <property type="entry name" value="ACP-like"/>
    <property type="match status" value="2"/>
</dbReference>
<dbReference type="Gene3D" id="1.10.1200.10">
    <property type="entry name" value="ACP-like"/>
    <property type="match status" value="2"/>
</dbReference>
<evidence type="ECO:0000256" key="2">
    <source>
        <dbReference type="ARBA" id="ARBA00022553"/>
    </source>
</evidence>
<dbReference type="Pfam" id="PF00698">
    <property type="entry name" value="Acyl_transf_1"/>
    <property type="match status" value="1"/>
</dbReference>
<evidence type="ECO:0000256" key="5">
    <source>
        <dbReference type="ARBA" id="ARBA00023315"/>
    </source>
</evidence>
<dbReference type="Gene3D" id="3.40.50.720">
    <property type="entry name" value="NAD(P)-binding Rossmann-like Domain"/>
    <property type="match status" value="1"/>
</dbReference>
<dbReference type="PROSITE" id="PS52004">
    <property type="entry name" value="KS3_2"/>
    <property type="match status" value="1"/>
</dbReference>
<dbReference type="InterPro" id="IPR013120">
    <property type="entry name" value="FAR_NAD-bd"/>
</dbReference>
<evidence type="ECO:0000256" key="6">
    <source>
        <dbReference type="PROSITE-ProRule" id="PRU01363"/>
    </source>
</evidence>
<feature type="domain" description="Ketosynthase family 3 (KS3)" evidence="9">
    <location>
        <begin position="393"/>
        <end position="810"/>
    </location>
</feature>
<dbReference type="Pfam" id="PF18558">
    <property type="entry name" value="HTH_51"/>
    <property type="match status" value="1"/>
</dbReference>
<evidence type="ECO:0000256" key="7">
    <source>
        <dbReference type="SAM" id="MobiDB-lite"/>
    </source>
</evidence>